<evidence type="ECO:0000256" key="3">
    <source>
        <dbReference type="ARBA" id="ARBA00011973"/>
    </source>
</evidence>
<dbReference type="Pfam" id="PF13378">
    <property type="entry name" value="MR_MLE_C"/>
    <property type="match status" value="1"/>
</dbReference>
<dbReference type="SMART" id="SM00922">
    <property type="entry name" value="MR_MLE"/>
    <property type="match status" value="1"/>
</dbReference>
<dbReference type="InterPro" id="IPR036849">
    <property type="entry name" value="Enolase-like_C_sf"/>
</dbReference>
<dbReference type="InterPro" id="IPR034593">
    <property type="entry name" value="DgoD-like"/>
</dbReference>
<dbReference type="InterPro" id="IPR013341">
    <property type="entry name" value="Mandelate_racemase_N_dom"/>
</dbReference>
<dbReference type="RefSeq" id="WP_173037617.1">
    <property type="nucleotide sequence ID" value="NZ_AP022870.1"/>
</dbReference>
<name>A0A6F8XW07_9ACTN</name>
<dbReference type="AlphaFoldDB" id="A0A6F8XW07"/>
<feature type="domain" description="Mandelate racemase/muconate lactonizing enzyme C-terminal" evidence="4">
    <location>
        <begin position="153"/>
        <end position="250"/>
    </location>
</feature>
<evidence type="ECO:0000259" key="4">
    <source>
        <dbReference type="SMART" id="SM00922"/>
    </source>
</evidence>
<dbReference type="SUPFAM" id="SSF54826">
    <property type="entry name" value="Enolase N-terminal domain-like"/>
    <property type="match status" value="1"/>
</dbReference>
<dbReference type="SUPFAM" id="SSF51604">
    <property type="entry name" value="Enolase C-terminal domain-like"/>
    <property type="match status" value="1"/>
</dbReference>
<dbReference type="SFLD" id="SFLDG00055">
    <property type="entry name" value="glucarate_dehydratase"/>
    <property type="match status" value="1"/>
</dbReference>
<comment type="pathway">
    <text evidence="2">Carbohydrate acid metabolism; D-glucarate degradation; 2,5-dioxopentanoate from D-glucarate: step 1/2.</text>
</comment>
<gene>
    <name evidence="5" type="ORF">Pflav_043870</name>
</gene>
<proteinExistence type="predicted"/>
<evidence type="ECO:0000313" key="5">
    <source>
        <dbReference type="EMBL" id="BCB77977.1"/>
    </source>
</evidence>
<dbReference type="GO" id="GO:0008872">
    <property type="term" value="F:glucarate dehydratase activity"/>
    <property type="evidence" value="ECO:0007669"/>
    <property type="project" value="UniProtKB-EC"/>
</dbReference>
<accession>A0A6F8XW07</accession>
<sequence length="402" mass="44330">MKIVDIRATAVTVPLRRPLRWSFGVEVSTTRTIVELITDEGLVGVGETRGGDEVVQALRLHRDLYVGLDPMEVGRLARRFGVFRMTSEQLALVGAAKLAGAAVEMACWDLVGKALGKRCGDLWGGIGTERVEFAAYVFYRYESMTEIGRGDSPEDAADHAEELFETHGFRDIKFKNGVLPPEQEIASVRLMRERLGDRLRYMRIDPNAVWSVETSIRVLNAVNDYGLEFCEDPTWGIEGMSLVRERTPVPLATNMCCVAFEQIPLAVRQRAVDVILGDVHFWGGPSAVLQLAKICETFNLGLSLHSDRELGISTAAVLHLAAAETMVSHSVDSHLPEQADDIITTPFAFRDGRLDVPSGPGLGVEIDQDKLRFYAAHHAKVGEGSEFADAAQTGFRAKFPRF</sequence>
<dbReference type="EC" id="4.2.1.40" evidence="3"/>
<comment type="catalytic activity">
    <reaction evidence="1">
        <text>D-glucarate = 5-dehydro-4-deoxy-D-glucarate + H2O</text>
        <dbReference type="Rhea" id="RHEA:14573"/>
        <dbReference type="ChEBI" id="CHEBI:15377"/>
        <dbReference type="ChEBI" id="CHEBI:30612"/>
        <dbReference type="ChEBI" id="CHEBI:42819"/>
        <dbReference type="EC" id="4.2.1.40"/>
    </reaction>
</comment>
<dbReference type="Proteomes" id="UP000502508">
    <property type="component" value="Chromosome"/>
</dbReference>
<protein>
    <recommendedName>
        <fullName evidence="3">glucarate dehydratase</fullName>
        <ecNumber evidence="3">4.2.1.40</ecNumber>
    </recommendedName>
</protein>
<dbReference type="PANTHER" id="PTHR48080">
    <property type="entry name" value="D-GALACTONATE DEHYDRATASE-RELATED"/>
    <property type="match status" value="1"/>
</dbReference>
<reference evidence="5 6" key="1">
    <citation type="submission" date="2020-03" db="EMBL/GenBank/DDBJ databases">
        <title>Whole genome shotgun sequence of Phytohabitans flavus NBRC 107702.</title>
        <authorList>
            <person name="Komaki H."/>
            <person name="Tamura T."/>
        </authorList>
    </citation>
    <scope>NUCLEOTIDE SEQUENCE [LARGE SCALE GENOMIC DNA]</scope>
    <source>
        <strain evidence="5 6">NBRC 107702</strain>
    </source>
</reference>
<organism evidence="5 6">
    <name type="scientific">Phytohabitans flavus</name>
    <dbReference type="NCBI Taxonomy" id="1076124"/>
    <lineage>
        <taxon>Bacteria</taxon>
        <taxon>Bacillati</taxon>
        <taxon>Actinomycetota</taxon>
        <taxon>Actinomycetes</taxon>
        <taxon>Micromonosporales</taxon>
        <taxon>Micromonosporaceae</taxon>
    </lineage>
</organism>
<dbReference type="KEGG" id="pfla:Pflav_043870"/>
<evidence type="ECO:0000313" key="6">
    <source>
        <dbReference type="Proteomes" id="UP000502508"/>
    </source>
</evidence>
<dbReference type="InterPro" id="IPR029017">
    <property type="entry name" value="Enolase-like_N"/>
</dbReference>
<dbReference type="Gene3D" id="3.30.390.10">
    <property type="entry name" value="Enolase-like, N-terminal domain"/>
    <property type="match status" value="1"/>
</dbReference>
<dbReference type="InterPro" id="IPR013342">
    <property type="entry name" value="Mandelate_racemase_C"/>
</dbReference>
<reference evidence="5 6" key="2">
    <citation type="submission" date="2020-03" db="EMBL/GenBank/DDBJ databases">
        <authorList>
            <person name="Ichikawa N."/>
            <person name="Kimura A."/>
            <person name="Kitahashi Y."/>
            <person name="Uohara A."/>
        </authorList>
    </citation>
    <scope>NUCLEOTIDE SEQUENCE [LARGE SCALE GENOMIC DNA]</scope>
    <source>
        <strain evidence="5 6">NBRC 107702</strain>
    </source>
</reference>
<dbReference type="SFLD" id="SFLDS00001">
    <property type="entry name" value="Enolase"/>
    <property type="match status" value="1"/>
</dbReference>
<evidence type="ECO:0000256" key="1">
    <source>
        <dbReference type="ARBA" id="ARBA00001426"/>
    </source>
</evidence>
<dbReference type="Pfam" id="PF02746">
    <property type="entry name" value="MR_MLE_N"/>
    <property type="match status" value="1"/>
</dbReference>
<dbReference type="EMBL" id="AP022870">
    <property type="protein sequence ID" value="BCB77977.1"/>
    <property type="molecule type" value="Genomic_DNA"/>
</dbReference>
<dbReference type="Gene3D" id="3.20.20.120">
    <property type="entry name" value="Enolase-like C-terminal domain"/>
    <property type="match status" value="1"/>
</dbReference>
<dbReference type="InterPro" id="IPR029065">
    <property type="entry name" value="Enolase_C-like"/>
</dbReference>
<keyword evidence="6" id="KW-1185">Reference proteome</keyword>
<dbReference type="PANTHER" id="PTHR48080:SF4">
    <property type="entry name" value="GLUCARATE DEHYDRATASE"/>
    <property type="match status" value="1"/>
</dbReference>
<evidence type="ECO:0000256" key="2">
    <source>
        <dbReference type="ARBA" id="ARBA00005183"/>
    </source>
</evidence>